<dbReference type="AlphaFoldDB" id="A0A6P6S2Y6"/>
<organism evidence="1 2">
    <name type="scientific">Cyclospora cayetanensis</name>
    <dbReference type="NCBI Taxonomy" id="88456"/>
    <lineage>
        <taxon>Eukaryota</taxon>
        <taxon>Sar</taxon>
        <taxon>Alveolata</taxon>
        <taxon>Apicomplexa</taxon>
        <taxon>Conoidasida</taxon>
        <taxon>Coccidia</taxon>
        <taxon>Eucoccidiorida</taxon>
        <taxon>Eimeriorina</taxon>
        <taxon>Eimeriidae</taxon>
        <taxon>Cyclospora</taxon>
    </lineage>
</organism>
<evidence type="ECO:0000313" key="1">
    <source>
        <dbReference type="Proteomes" id="UP000515125"/>
    </source>
</evidence>
<proteinExistence type="predicted"/>
<gene>
    <name evidence="2" type="primary">LOC113147532</name>
</gene>
<dbReference type="RefSeq" id="XP_026194169.1">
    <property type="nucleotide sequence ID" value="XM_026338384.1"/>
</dbReference>
<keyword evidence="1" id="KW-1185">Reference proteome</keyword>
<name>A0A6P6S2Y6_9EIME</name>
<dbReference type="Proteomes" id="UP000515125">
    <property type="component" value="Unplaced"/>
</dbReference>
<evidence type="ECO:0000313" key="2">
    <source>
        <dbReference type="RefSeq" id="XP_026194169.1"/>
    </source>
</evidence>
<sequence length="329" mass="35689">MPIGAFFPSSPASVSLSPFPPDSVSSARVQLFSGHFVARYPSPALLRCCLQLYVGAIRHLEVTPHPSSGCLAPPEALSGVTECRGAFGASGSLTVCCILWTPLEDPFEVFSISQGTYWLPGWGRRVTAAVSTRPCRKQNALGQDDAEVQQDLEIAVSSSLSNSLKTEKAETGASSSVVAASAEFDGGTPIAFLSVLHIHQRLAHDLSIETHPFRGADPWTSPHNVMSNKATPYVPKKPCISILGTAILPLAHLLATSRKSVQRVDCMRKEREGLLSVTVGMDGKIKLMTQLKLFKHEVRSAPRRMTCTDMHWLAWKSLSYLLYCSILSV</sequence>
<protein>
    <submittedName>
        <fullName evidence="2">Uncharacterized protein LOC113147532</fullName>
    </submittedName>
</protein>
<reference evidence="2" key="1">
    <citation type="submission" date="2025-08" db="UniProtKB">
        <authorList>
            <consortium name="RefSeq"/>
        </authorList>
    </citation>
    <scope>IDENTIFICATION</scope>
</reference>
<accession>A0A6P6S2Y6</accession>
<dbReference type="GeneID" id="113147532"/>
<dbReference type="OrthoDB" id="349550at2759"/>